<protein>
    <submittedName>
        <fullName evidence="1">Zinc transporter</fullName>
    </submittedName>
</protein>
<dbReference type="EMBL" id="CP159989">
    <property type="protein sequence ID" value="XCP82161.1"/>
    <property type="molecule type" value="Genomic_DNA"/>
</dbReference>
<dbReference type="RefSeq" id="WP_366180406.1">
    <property type="nucleotide sequence ID" value="NZ_CP159989.1"/>
</dbReference>
<name>A0AAU8N280_9ACTO</name>
<gene>
    <name evidence="1" type="ORF">ABXS69_09440</name>
</gene>
<organism evidence="1">
    <name type="scientific">Actinomyces timonensis</name>
    <dbReference type="NCBI Taxonomy" id="1288391"/>
    <lineage>
        <taxon>Bacteria</taxon>
        <taxon>Bacillati</taxon>
        <taxon>Actinomycetota</taxon>
        <taxon>Actinomycetes</taxon>
        <taxon>Actinomycetales</taxon>
        <taxon>Actinomycetaceae</taxon>
        <taxon>Actinomyces</taxon>
    </lineage>
</organism>
<evidence type="ECO:0000313" key="1">
    <source>
        <dbReference type="EMBL" id="XCP82161.1"/>
    </source>
</evidence>
<reference evidence="1" key="1">
    <citation type="submission" date="2024-05" db="EMBL/GenBank/DDBJ databases">
        <title>Draft genome assemblies of 36 bacteria isolated from hibernating arctic ground squirrels.</title>
        <authorList>
            <person name="McKee H."/>
            <person name="Mullen L."/>
            <person name="Drown D.M."/>
            <person name="Duddleston K.N."/>
        </authorList>
    </citation>
    <scope>NUCLEOTIDE SEQUENCE</scope>
    <source>
        <strain evidence="1">AR004</strain>
    </source>
</reference>
<accession>A0AAU8N280</accession>
<dbReference type="AlphaFoldDB" id="A0AAU8N280"/>
<proteinExistence type="predicted"/>
<sequence>MVVTAGQPQAGPVEADYICDGQDTQGDNTVACRLQPTPTPPAADPDPAPALIVVTSRDVATLIVDGPGITLQPPGSTILVHMPLIAYTNPATRSLSTTVGGVSVDVEATPTTYAWHWGDATTTTTTDPGHPYPHHTTTHLYATTADGVTVTLTTTWTARYRPTGTTNWQPVNGYVTTTQTSPPFNIRRLVPYLTDDAEHHHNH</sequence>